<feature type="domain" description="C2H2-type" evidence="9">
    <location>
        <begin position="1321"/>
        <end position="1348"/>
    </location>
</feature>
<dbReference type="SMART" id="SM00355">
    <property type="entry name" value="ZnF_C2H2"/>
    <property type="match status" value="21"/>
</dbReference>
<accession>A0AAV2I117</accession>
<feature type="compositionally biased region" description="Low complexity" evidence="8">
    <location>
        <begin position="524"/>
        <end position="534"/>
    </location>
</feature>
<evidence type="ECO:0000259" key="9">
    <source>
        <dbReference type="PROSITE" id="PS50157"/>
    </source>
</evidence>
<feature type="domain" description="C2H2-type" evidence="9">
    <location>
        <begin position="1746"/>
        <end position="1773"/>
    </location>
</feature>
<feature type="region of interest" description="Disordered" evidence="8">
    <location>
        <begin position="488"/>
        <end position="541"/>
    </location>
</feature>
<feature type="region of interest" description="Disordered" evidence="8">
    <location>
        <begin position="603"/>
        <end position="691"/>
    </location>
</feature>
<feature type="region of interest" description="Disordered" evidence="8">
    <location>
        <begin position="100"/>
        <end position="130"/>
    </location>
</feature>
<evidence type="ECO:0000256" key="1">
    <source>
        <dbReference type="ARBA" id="ARBA00004123"/>
    </source>
</evidence>
<evidence type="ECO:0000256" key="4">
    <source>
        <dbReference type="ARBA" id="ARBA00022771"/>
    </source>
</evidence>
<evidence type="ECO:0000256" key="2">
    <source>
        <dbReference type="ARBA" id="ARBA00022723"/>
    </source>
</evidence>
<evidence type="ECO:0000256" key="5">
    <source>
        <dbReference type="ARBA" id="ARBA00022833"/>
    </source>
</evidence>
<dbReference type="InterPro" id="IPR013087">
    <property type="entry name" value="Znf_C2H2_type"/>
</dbReference>
<comment type="subcellular location">
    <subcellularLocation>
        <location evidence="1">Nucleus</location>
    </subcellularLocation>
</comment>
<feature type="domain" description="C2H2-type" evidence="9">
    <location>
        <begin position="1203"/>
        <end position="1230"/>
    </location>
</feature>
<feature type="domain" description="C2H2-type" evidence="9">
    <location>
        <begin position="797"/>
        <end position="828"/>
    </location>
</feature>
<sequence length="2309" mass="255520">MSEEIHKSTDNPPIPQFVHHGDKTKSLPVWTLINPEIVIDAVYSLAAAEGRDRGQHSAVMEQKSCNDTLQTNFPIQLSSLPTASKPSHVLAGQECVSIHPSTSSAHKNTSTTAGSSGSGNFQSPSVDPTVEGDVIHNLAFPRSNSEHISTNLKGNDNSKGLSESSNVGSSSRIVSENSPQVTNKEPTDIVDLETEDIDDCMLVKIDLSKRICKFGPVISEEVVIEDSDEEFCVNKEECTNPIKSSEFELSSSNSPSVSNLSIVCGKAMSPKTLPENPLISKVQVHREESPTLDMEVENIKEEILIDVEEDVSSDEQVDVESCAEKPICQPQNFTSAESSPYSCKPCSKSFPNRTSLVTHILACHMSKPPPKELLEKLVYPCQNCSQLFKSDSLLVNHECSSCNIKSHMPTQYNSDTSLPAVSETSTIKRLLSAEKRESTLTSQDLTLRGTALIGATASKVIPTPCSQNSINTAPVTIKKEVPDTTEEIHKDGNLSEQVHKEKETPSSKINQSHEQDAENKKKAASLGAPSSSASNVTVDTNKQKEQVKQKIGEKTVWCYACSTWFTTYTELKLHLKIKPQCKVTNDEFYLQNVKNKTFPARSSYATKATTDNKSQPAKSSDVASATTGNKSQPAKSSDVASATTGNKSLLAKSSDAASATTGNKSQLAKASDAASATTGNNSHPPVLKVNEPIKSEPRTVVMPKTKIEPLKIKIGPSYCVLKSKKVCFKAADEPSEDNAGGDAVGDDRTVTAKHLHKEGCHEFPSKVDLLNPEADQKCQVTDTKLNRAVVQLKPMSAMCKVCQKAFTDEQSLVKHLQNNPKCLSSNKPAEQCKSCLCWFLNYEDLSKHAQMSKSCQVGTSKEMTTNDSSGDGLKCDSIKDVMDQHPLSGCTKMDLSSDDDSDDVDEISSSEEGDVEYKCRHCDMVFTQKYQCKRHMKESHGLPGEDANNKERGKKLRCKSCTKKFDSVTLLQAHLLQNKCCFLAVTYSYWNTVQNEKHLCLLCTKIFPSDKMLRRHCFKNMACRLSYTSLVLKGVVDDKTSSPILDNKMVTNNLTVVEGNRILPARDDGVLKRVTAEVSSSVQDLNVSSSVGATQNTLKASQSGLNNMGKNKNNRVCKNCGANYVTFVDHVLKEKACCSYYAAHTEESPTNSFCFVCKKQFKNKRLFNTHLCSNAGETMSEAGACTAAASQNPTSHVSKSEEFPCMICDAKFSILRQLLEHSYQHTNPISQVCQRCNLNFSHYNRFVSHMAFHIRMDKESGSTSEQADNHPTKSAKVSDSLCLKSEAAQSFQGSVRQQKFSEIPSFKDHMASNDPSRPTSHSCPICLQLFKSKEAVDKHKRSHEISRTSPSVNFLTTKFDPSPATEKKINCKFPQPCGICNKLLNSLKDKKKHMSCSALCRNALSNLEARKEITPDQVRDNNSGKNNSLIQHNAALPSEEGFKCMFCLQEFISDQEKLRHISQSQCCKSILKFVLDNKLYAIPLADSDTIKKQQYNSKRCEFCLKIIEDKIAHLLGSACIKALEDAIIAYKSNATVKVSPKNSQESTDRPAYSCEICQRMFSTKGSLSHHKRKKHQEMGINSHLSQIPIDHHLYCFQCKKFLETSNDVELHNTLSHSRKLLSRGTLNNAVFTPGQLRCKICDIKYLGKQKGRLLNHMHAKHNEGTSKLLSLQNNLPDSKNVPAMSPGDVSPKTADSFPSNSVFSCTFCGMIVSHKGKNSHFQVHISKFLQAVKKKSDMPMNAFSRESCPLCKKVYSSRKTLRIHLLQHTANDIVFPGSKPKTFKKHLGPVRCIVCKRFFSSRNTLGHHALTAHNKIFLEDPLIFGIPSSMAATRTKKTKLKIKTLASYQCDICSRIFRNKSTFKFHRIFHRQSVGMLGDSSEPIPNKTDRKKLNSSEPPALLHQCFGDSYITAEQERKMADESERNIVDESGTNTITAEESKHLSIDRSAHLSTGYESCRVECRSGFSLRPLHKAILNCHICQISIRKDEYTDHLLNDHKLRLERIYNCSFCDLKFPASRLAGEHMRQCSLDSRCILCQEQLPGIKFLKSHVIQGHRQTWADYISRTVATAKIGIDNGGLKISSPTESSLMDSPRTCLLCKATFNEKSFYISHLQEHTKSCMISLYKLDNSCVTSKPSGLLKEINQSTSFPPQDVSGSSPASHTKAEVSGQTKVFMSHVLKHLKSEKQNDVYGDMAGAVDEQYQCADAQYQCADAQYLCADAVSKEQGGLISKQLHGINLSVPNVSVSDTGAGSSRSDKLIDLNPGHVKAIKRAIVNCRTKWEDDCGPTKTMKLNPSNQLENVGAFKDK</sequence>
<proteinExistence type="predicted"/>
<feature type="compositionally biased region" description="Polar residues" evidence="8">
    <location>
        <begin position="603"/>
        <end position="646"/>
    </location>
</feature>
<feature type="compositionally biased region" description="Low complexity" evidence="8">
    <location>
        <begin position="109"/>
        <end position="119"/>
    </location>
</feature>
<dbReference type="PROSITE" id="PS50157">
    <property type="entry name" value="ZINC_FINGER_C2H2_2"/>
    <property type="match status" value="8"/>
</dbReference>
<keyword evidence="2" id="KW-0479">Metal-binding</keyword>
<keyword evidence="4 7" id="KW-0863">Zinc-finger</keyword>
<gene>
    <name evidence="10" type="ORF">GSLYS_00013937001</name>
</gene>
<feature type="domain" description="C2H2-type" evidence="9">
    <location>
        <begin position="917"/>
        <end position="940"/>
    </location>
</feature>
<dbReference type="Proteomes" id="UP001497497">
    <property type="component" value="Unassembled WGS sequence"/>
</dbReference>
<feature type="domain" description="C2H2-type" evidence="9">
    <location>
        <begin position="1848"/>
        <end position="1870"/>
    </location>
</feature>
<dbReference type="GO" id="GO:0008270">
    <property type="term" value="F:zinc ion binding"/>
    <property type="evidence" value="ECO:0007669"/>
    <property type="project" value="UniProtKB-KW"/>
</dbReference>
<dbReference type="EMBL" id="CAXITT010000376">
    <property type="protein sequence ID" value="CAL1540272.1"/>
    <property type="molecule type" value="Genomic_DNA"/>
</dbReference>
<feature type="domain" description="C2H2-type" evidence="9">
    <location>
        <begin position="341"/>
        <end position="369"/>
    </location>
</feature>
<keyword evidence="3" id="KW-0677">Repeat</keyword>
<feature type="compositionally biased region" description="Low complexity" evidence="8">
    <location>
        <begin position="158"/>
        <end position="176"/>
    </location>
</feature>
<evidence type="ECO:0000313" key="10">
    <source>
        <dbReference type="EMBL" id="CAL1540272.1"/>
    </source>
</evidence>
<dbReference type="InterPro" id="IPR036236">
    <property type="entry name" value="Znf_C2H2_sf"/>
</dbReference>
<dbReference type="SUPFAM" id="SSF57667">
    <property type="entry name" value="beta-beta-alpha zinc fingers"/>
    <property type="match status" value="4"/>
</dbReference>
<reference evidence="10 11" key="1">
    <citation type="submission" date="2024-04" db="EMBL/GenBank/DDBJ databases">
        <authorList>
            <consortium name="Genoscope - CEA"/>
            <person name="William W."/>
        </authorList>
    </citation>
    <scope>NUCLEOTIDE SEQUENCE [LARGE SCALE GENOMIC DNA]</scope>
</reference>
<feature type="region of interest" description="Disordered" evidence="8">
    <location>
        <begin position="1"/>
        <end position="21"/>
    </location>
</feature>
<feature type="region of interest" description="Disordered" evidence="8">
    <location>
        <begin position="145"/>
        <end position="187"/>
    </location>
</feature>
<evidence type="ECO:0000256" key="3">
    <source>
        <dbReference type="ARBA" id="ARBA00022737"/>
    </source>
</evidence>
<evidence type="ECO:0000256" key="8">
    <source>
        <dbReference type="SAM" id="MobiDB-lite"/>
    </source>
</evidence>
<feature type="compositionally biased region" description="Polar residues" evidence="8">
    <location>
        <begin position="660"/>
        <end position="683"/>
    </location>
</feature>
<dbReference type="PROSITE" id="PS00028">
    <property type="entry name" value="ZINC_FINGER_C2H2_1"/>
    <property type="match status" value="11"/>
</dbReference>
<dbReference type="Gene3D" id="3.30.160.60">
    <property type="entry name" value="Classic Zinc Finger"/>
    <property type="match status" value="5"/>
</dbReference>
<feature type="compositionally biased region" description="Polar residues" evidence="8">
    <location>
        <begin position="145"/>
        <end position="157"/>
    </location>
</feature>
<dbReference type="InterPro" id="IPR050888">
    <property type="entry name" value="ZnF_C2H2-type_TF"/>
</dbReference>
<dbReference type="Pfam" id="PF00096">
    <property type="entry name" value="zf-C2H2"/>
    <property type="match status" value="1"/>
</dbReference>
<keyword evidence="11" id="KW-1185">Reference proteome</keyword>
<feature type="compositionally biased region" description="Low complexity" evidence="8">
    <location>
        <begin position="647"/>
        <end position="659"/>
    </location>
</feature>
<feature type="region of interest" description="Disordered" evidence="8">
    <location>
        <begin position="2143"/>
        <end position="2167"/>
    </location>
</feature>
<evidence type="ECO:0000256" key="6">
    <source>
        <dbReference type="ARBA" id="ARBA00023242"/>
    </source>
</evidence>
<keyword evidence="5" id="KW-0862">Zinc</keyword>
<dbReference type="GO" id="GO:0005634">
    <property type="term" value="C:nucleus"/>
    <property type="evidence" value="ECO:0007669"/>
    <property type="project" value="UniProtKB-SubCell"/>
</dbReference>
<comment type="caution">
    <text evidence="10">The sequence shown here is derived from an EMBL/GenBank/DDBJ whole genome shotgun (WGS) entry which is preliminary data.</text>
</comment>
<dbReference type="PANTHER" id="PTHR24406">
    <property type="entry name" value="TRANSCRIPTIONAL REPRESSOR CTCFL-RELATED"/>
    <property type="match status" value="1"/>
</dbReference>
<feature type="compositionally biased region" description="Polar residues" evidence="8">
    <location>
        <begin position="2144"/>
        <end position="2162"/>
    </location>
</feature>
<feature type="compositionally biased region" description="Basic and acidic residues" evidence="8">
    <location>
        <begin position="488"/>
        <end position="521"/>
    </location>
</feature>
<evidence type="ECO:0000256" key="7">
    <source>
        <dbReference type="PROSITE-ProRule" id="PRU00042"/>
    </source>
</evidence>
<evidence type="ECO:0000313" key="11">
    <source>
        <dbReference type="Proteomes" id="UP001497497"/>
    </source>
</evidence>
<name>A0AAV2I117_LYMST</name>
<protein>
    <recommendedName>
        <fullName evidence="9">C2H2-type domain-containing protein</fullName>
    </recommendedName>
</protein>
<keyword evidence="6" id="KW-0539">Nucleus</keyword>
<organism evidence="10 11">
    <name type="scientific">Lymnaea stagnalis</name>
    <name type="common">Great pond snail</name>
    <name type="synonym">Helix stagnalis</name>
    <dbReference type="NCBI Taxonomy" id="6523"/>
    <lineage>
        <taxon>Eukaryota</taxon>
        <taxon>Metazoa</taxon>
        <taxon>Spiralia</taxon>
        <taxon>Lophotrochozoa</taxon>
        <taxon>Mollusca</taxon>
        <taxon>Gastropoda</taxon>
        <taxon>Heterobranchia</taxon>
        <taxon>Euthyneura</taxon>
        <taxon>Panpulmonata</taxon>
        <taxon>Hygrophila</taxon>
        <taxon>Lymnaeoidea</taxon>
        <taxon>Lymnaeidae</taxon>
        <taxon>Lymnaea</taxon>
    </lineage>
</organism>
<feature type="domain" description="C2H2-type" evidence="9">
    <location>
        <begin position="1552"/>
        <end position="1575"/>
    </location>
</feature>